<accession>A0ABS9ZBD4</accession>
<dbReference type="PRINTS" id="PR00080">
    <property type="entry name" value="SDRFAMILY"/>
</dbReference>
<sequence>MDKRIIVVTGAFGALGRAVVRRALDKGAFVAQVDVGEAASGAPQAEERSLSLAGIDLADAQAARDAFARINAHFGGIDALLNVAGGFVWQTVAEGDLAAWDRMFALNLRTAASACMAALPFLEKSGAGSIVNVGALGAVKAGAGMGAYAASKAGVAKLTESLAEELKGKVTVNAVLPSIIDTPANRAAMPDADFSKWVSPDDLAEAMLFLASTHSRAITGALLPVTGGV</sequence>
<dbReference type="InterPro" id="IPR002347">
    <property type="entry name" value="SDR_fam"/>
</dbReference>
<comment type="caution">
    <text evidence="3">The sequence shown here is derived from an EMBL/GenBank/DDBJ whole genome shotgun (WGS) entry which is preliminary data.</text>
</comment>
<keyword evidence="4" id="KW-1185">Reference proteome</keyword>
<organism evidence="3 4">
    <name type="scientific">Candidatus Rhodoblastus alkanivorans</name>
    <dbReference type="NCBI Taxonomy" id="2954117"/>
    <lineage>
        <taxon>Bacteria</taxon>
        <taxon>Pseudomonadati</taxon>
        <taxon>Pseudomonadota</taxon>
        <taxon>Alphaproteobacteria</taxon>
        <taxon>Hyphomicrobiales</taxon>
        <taxon>Rhodoblastaceae</taxon>
        <taxon>Rhodoblastus</taxon>
    </lineage>
</organism>
<gene>
    <name evidence="3" type="ORF">K2U94_16520</name>
</gene>
<protein>
    <submittedName>
        <fullName evidence="3">SDR family oxidoreductase</fullName>
    </submittedName>
</protein>
<dbReference type="SUPFAM" id="SSF51735">
    <property type="entry name" value="NAD(P)-binding Rossmann-fold domains"/>
    <property type="match status" value="1"/>
</dbReference>
<dbReference type="InterPro" id="IPR036291">
    <property type="entry name" value="NAD(P)-bd_dom_sf"/>
</dbReference>
<dbReference type="EMBL" id="JAIVFP010000001">
    <property type="protein sequence ID" value="MCI4684346.1"/>
    <property type="molecule type" value="Genomic_DNA"/>
</dbReference>
<dbReference type="PANTHER" id="PTHR42760">
    <property type="entry name" value="SHORT-CHAIN DEHYDROGENASES/REDUCTASES FAMILY MEMBER"/>
    <property type="match status" value="1"/>
</dbReference>
<dbReference type="Proteomes" id="UP001139104">
    <property type="component" value="Unassembled WGS sequence"/>
</dbReference>
<dbReference type="RefSeq" id="WP_243068247.1">
    <property type="nucleotide sequence ID" value="NZ_JAIVFK010000031.1"/>
</dbReference>
<evidence type="ECO:0000313" key="3">
    <source>
        <dbReference type="EMBL" id="MCI4684346.1"/>
    </source>
</evidence>
<comment type="similarity">
    <text evidence="1 2">Belongs to the short-chain dehydrogenases/reductases (SDR) family.</text>
</comment>
<dbReference type="Pfam" id="PF00106">
    <property type="entry name" value="adh_short"/>
    <property type="match status" value="1"/>
</dbReference>
<proteinExistence type="inferred from homology"/>
<evidence type="ECO:0000256" key="2">
    <source>
        <dbReference type="RuleBase" id="RU000363"/>
    </source>
</evidence>
<dbReference type="PRINTS" id="PR00081">
    <property type="entry name" value="GDHRDH"/>
</dbReference>
<evidence type="ECO:0000256" key="1">
    <source>
        <dbReference type="ARBA" id="ARBA00006484"/>
    </source>
</evidence>
<reference evidence="3" key="1">
    <citation type="journal article" date="2022" name="ISME J.">
        <title>Identification of active gaseous-alkane degraders at natural gas seeps.</title>
        <authorList>
            <person name="Farhan Ul Haque M."/>
            <person name="Hernandez M."/>
            <person name="Crombie A.T."/>
            <person name="Murrell J.C."/>
        </authorList>
    </citation>
    <scope>NUCLEOTIDE SEQUENCE</scope>
    <source>
        <strain evidence="3">PC2</strain>
    </source>
</reference>
<name>A0ABS9ZBD4_9HYPH</name>
<dbReference type="Gene3D" id="3.40.50.720">
    <property type="entry name" value="NAD(P)-binding Rossmann-like Domain"/>
    <property type="match status" value="1"/>
</dbReference>
<evidence type="ECO:0000313" key="4">
    <source>
        <dbReference type="Proteomes" id="UP001139104"/>
    </source>
</evidence>
<dbReference type="PANTHER" id="PTHR42760:SF135">
    <property type="entry name" value="BLL7886 PROTEIN"/>
    <property type="match status" value="1"/>
</dbReference>